<feature type="domain" description="Integrin alpha second immunoglobulin-like" evidence="6">
    <location>
        <begin position="32"/>
        <end position="178"/>
    </location>
</feature>
<evidence type="ECO:0000313" key="7">
    <source>
        <dbReference type="EMBL" id="CEK60005.1"/>
    </source>
</evidence>
<keyword evidence="4" id="KW-0325">Glycoprotein</keyword>
<dbReference type="GO" id="GO:0033627">
    <property type="term" value="P:cell adhesion mediated by integrin"/>
    <property type="evidence" value="ECO:0007669"/>
    <property type="project" value="TreeGrafter"/>
</dbReference>
<dbReference type="Gene3D" id="2.60.40.1510">
    <property type="entry name" value="ntegrin, alpha v. Chain A, domain 3"/>
    <property type="match status" value="1"/>
</dbReference>
<keyword evidence="5" id="KW-0812">Transmembrane</keyword>
<evidence type="ECO:0000259" key="6">
    <source>
        <dbReference type="Pfam" id="PF20805"/>
    </source>
</evidence>
<evidence type="ECO:0000256" key="3">
    <source>
        <dbReference type="ARBA" id="ARBA00023136"/>
    </source>
</evidence>
<dbReference type="AlphaFoldDB" id="A0A0B6YX14"/>
<dbReference type="PANTHER" id="PTHR23220">
    <property type="entry name" value="INTEGRIN ALPHA"/>
    <property type="match status" value="1"/>
</dbReference>
<dbReference type="GO" id="GO:0008305">
    <property type="term" value="C:integrin complex"/>
    <property type="evidence" value="ECO:0007669"/>
    <property type="project" value="TreeGrafter"/>
</dbReference>
<reference evidence="7" key="1">
    <citation type="submission" date="2014-12" db="EMBL/GenBank/DDBJ databases">
        <title>Insight into the proteome of Arion vulgaris.</title>
        <authorList>
            <person name="Aradska J."/>
            <person name="Bulat T."/>
            <person name="Smidak R."/>
            <person name="Sarate P."/>
            <person name="Gangsoo J."/>
            <person name="Sialana F."/>
            <person name="Bilban M."/>
            <person name="Lubec G."/>
        </authorList>
    </citation>
    <scope>NUCLEOTIDE SEQUENCE</scope>
    <source>
        <tissue evidence="7">Skin</tissue>
    </source>
</reference>
<keyword evidence="5" id="KW-1133">Transmembrane helix</keyword>
<dbReference type="PANTHER" id="PTHR23220:SF133">
    <property type="entry name" value="INTEGRIN ALPHA-PS2"/>
    <property type="match status" value="1"/>
</dbReference>
<dbReference type="GO" id="GO:0007160">
    <property type="term" value="P:cell-matrix adhesion"/>
    <property type="evidence" value="ECO:0007669"/>
    <property type="project" value="TreeGrafter"/>
</dbReference>
<gene>
    <name evidence="7" type="primary">ORF38126</name>
</gene>
<dbReference type="Gene3D" id="2.60.40.1530">
    <property type="entry name" value="ntegrin, alpha v. Chain A, domain 4"/>
    <property type="match status" value="1"/>
</dbReference>
<evidence type="ECO:0000256" key="5">
    <source>
        <dbReference type="SAM" id="Phobius"/>
    </source>
</evidence>
<dbReference type="EMBL" id="HACG01013140">
    <property type="protein sequence ID" value="CEK60005.1"/>
    <property type="molecule type" value="Transcribed_RNA"/>
</dbReference>
<dbReference type="SUPFAM" id="SSF69179">
    <property type="entry name" value="Integrin domains"/>
    <property type="match status" value="2"/>
</dbReference>
<keyword evidence="3 5" id="KW-0472">Membrane</keyword>
<organism evidence="7">
    <name type="scientific">Arion vulgaris</name>
    <dbReference type="NCBI Taxonomy" id="1028688"/>
    <lineage>
        <taxon>Eukaryota</taxon>
        <taxon>Metazoa</taxon>
        <taxon>Spiralia</taxon>
        <taxon>Lophotrochozoa</taxon>
        <taxon>Mollusca</taxon>
        <taxon>Gastropoda</taxon>
        <taxon>Heterobranchia</taxon>
        <taxon>Euthyneura</taxon>
        <taxon>Panpulmonata</taxon>
        <taxon>Eupulmonata</taxon>
        <taxon>Stylommatophora</taxon>
        <taxon>Helicina</taxon>
        <taxon>Arionoidea</taxon>
        <taxon>Arionidae</taxon>
        <taxon>Arion</taxon>
    </lineage>
</organism>
<evidence type="ECO:0000256" key="2">
    <source>
        <dbReference type="ARBA" id="ARBA00023037"/>
    </source>
</evidence>
<accession>A0A0B6YX14</accession>
<evidence type="ECO:0000256" key="4">
    <source>
        <dbReference type="ARBA" id="ARBA00023180"/>
    </source>
</evidence>
<feature type="non-terminal residue" evidence="7">
    <location>
        <position position="1"/>
    </location>
</feature>
<evidence type="ECO:0000256" key="1">
    <source>
        <dbReference type="ARBA" id="ARBA00004479"/>
    </source>
</evidence>
<dbReference type="InterPro" id="IPR032695">
    <property type="entry name" value="Integrin_dom_sf"/>
</dbReference>
<name>A0A0B6YX14_9EUPU</name>
<dbReference type="GO" id="GO:0098609">
    <property type="term" value="P:cell-cell adhesion"/>
    <property type="evidence" value="ECO:0007669"/>
    <property type="project" value="TreeGrafter"/>
</dbReference>
<keyword evidence="2" id="KW-0401">Integrin</keyword>
<dbReference type="GO" id="GO:0007229">
    <property type="term" value="P:integrin-mediated signaling pathway"/>
    <property type="evidence" value="ECO:0007669"/>
    <property type="project" value="UniProtKB-KW"/>
</dbReference>
<dbReference type="Pfam" id="PF20805">
    <property type="entry name" value="Integrin_A_Ig_2"/>
    <property type="match status" value="1"/>
</dbReference>
<sequence>LPISSNTDSISHIQNKYNPTTVSERAVFALYCGDDHVCIPLFEIQTTPVFNNINKFVLIDDTLYFDLEIVLFNNGEVSYLTVVTIDYPSSLYFATVTVSAGTTSIICVPSKDVPNTTLAILICNIMAPVKSGDKVVLMARFFTHGIPYDVHKFDMKTKVSSVGQNATRIGEKEFSLTIPVQMITEMKLSGVSIPAQLIMPQEFFSSDNETAWSHMSHLYIIRNQGPSALPHSELTLSLPTWLKLINVQIDTNAAFDTFAHIPVECSMPDSHREGHLNQTYQSERYNQLDCGSTMCSNVTCYIGLFHKYVTVYINITLAVRTKMLHMLKADKRLRLMTLGILKKPDYVSENSLTPFFNVTTTTYITYKVLPKQIITWWMLTISVSSGLFLVYILAVILWKVSCFSTFKLTFF</sequence>
<comment type="subcellular location">
    <subcellularLocation>
        <location evidence="1">Membrane</location>
        <topology evidence="1">Single-pass type I membrane protein</topology>
    </subcellularLocation>
</comment>
<dbReference type="InterPro" id="IPR048285">
    <property type="entry name" value="Integrin_alpha_Ig-like_2"/>
</dbReference>
<feature type="transmembrane region" description="Helical" evidence="5">
    <location>
        <begin position="376"/>
        <end position="398"/>
    </location>
</feature>
<protein>
    <recommendedName>
        <fullName evidence="6">Integrin alpha second immunoglobulin-like domain-containing protein</fullName>
    </recommendedName>
</protein>
<proteinExistence type="predicted"/>
<dbReference type="GO" id="GO:0005178">
    <property type="term" value="F:integrin binding"/>
    <property type="evidence" value="ECO:0007669"/>
    <property type="project" value="TreeGrafter"/>
</dbReference>
<dbReference type="GO" id="GO:0009897">
    <property type="term" value="C:external side of plasma membrane"/>
    <property type="evidence" value="ECO:0007669"/>
    <property type="project" value="TreeGrafter"/>
</dbReference>